<sequence length="587" mass="65701">MAELGWIGGIVVANVSIVILVSVAERSGDGRTLHRLRENGKGGYTSDLVQRRIDANGGAIAFVDDFTAWVASPTAQLNRDKLQAIIDSALDWERRSGATLEADKTAIIHFTKTAKKLSHDPFTIKGRDIHPKDHVKILGVIMDRRLKYKQHIARAASKGLEAALELTRLKGLSTAAARRLFSASVAPVVDYASNTWMHAYRYRNMAPINRVQRVGAQAIVGTFLSVATSIAEIEASIPTARERFWKRAIKLWVDIHTLPKTNPLHRITSRVRKLYHCNRSPFHQVACRLKDVPLEELESIQPFALAPWENRVQAFNYENASKETEAKWDIRVAVSSSARNGVVGVGGVVRGTPFVDGNATSQEFSFTLGLRTEQNPYSGELAATAHALNILPDVSHRRIALLTTNKAVALSLRNPRQQSGQEYIRHTYKGLSKLWRYGNGLLVFWIPSSGENDLLQLAKREARQATKEGAVPQKRFPRMKSTTLNLEKEKLNGERSLPDGVGKHSKRVDAALPGQHTRQLYDNRPWIERNILAQMRTDMTRLNNSLYRIHAAPSRHCACGHEQETVAHFLFSMHKMGRTSNKDAPMH</sequence>
<reference evidence="3 4" key="2">
    <citation type="journal article" date="2014" name="Proc. Natl. Acad. Sci. U.S.A.">
        <title>Trajectory and genomic determinants of fungal-pathogen speciation and host adaptation.</title>
        <authorList>
            <person name="Hu X."/>
            <person name="Xiao G."/>
            <person name="Zheng P."/>
            <person name="Shang Y."/>
            <person name="Su Y."/>
            <person name="Zhang X."/>
            <person name="Liu X."/>
            <person name="Zhan S."/>
            <person name="St Leger R.J."/>
            <person name="Wang C."/>
        </authorList>
    </citation>
    <scope>GENOME REANNOTATION</scope>
    <source>
        <strain evidence="4">ARSEF 23 / ATCC MYA-3075</strain>
    </source>
</reference>
<dbReference type="EMBL" id="ADNJ02000017">
    <property type="protein sequence ID" value="EFY94484.2"/>
    <property type="molecule type" value="Genomic_DNA"/>
</dbReference>
<dbReference type="PANTHER" id="PTHR33481:SF1">
    <property type="entry name" value="ENDONUCLEASE_EXONUCLEASE_PHOSPHATASE DOMAIN-CONTAINING PROTEIN-RELATED"/>
    <property type="match status" value="1"/>
</dbReference>
<gene>
    <name evidence="3" type="ORF">MAA_10063</name>
</gene>
<keyword evidence="4" id="KW-1185">Reference proteome</keyword>
<keyword evidence="2" id="KW-0472">Membrane</keyword>
<feature type="transmembrane region" description="Helical" evidence="2">
    <location>
        <begin position="6"/>
        <end position="24"/>
    </location>
</feature>
<evidence type="ECO:0000313" key="3">
    <source>
        <dbReference type="EMBL" id="EFY94484.2"/>
    </source>
</evidence>
<dbReference type="PANTHER" id="PTHR33481">
    <property type="entry name" value="REVERSE TRANSCRIPTASE"/>
    <property type="match status" value="1"/>
</dbReference>
<reference evidence="3 4" key="1">
    <citation type="journal article" date="2011" name="PLoS Genet.">
        <title>Genome sequencing and comparative transcriptomics of the model entomopathogenic fungi Metarhizium anisopliae and M. acridum.</title>
        <authorList>
            <person name="Gao Q."/>
            <person name="Jin K."/>
            <person name="Ying S.H."/>
            <person name="Zhang Y."/>
            <person name="Xiao G."/>
            <person name="Shang Y."/>
            <person name="Duan Z."/>
            <person name="Hu X."/>
            <person name="Xie X.Q."/>
            <person name="Zhou G."/>
            <person name="Peng G."/>
            <person name="Luo Z."/>
            <person name="Huang W."/>
            <person name="Wang B."/>
            <person name="Fang W."/>
            <person name="Wang S."/>
            <person name="Zhong Y."/>
            <person name="Ma L.J."/>
            <person name="St Leger R.J."/>
            <person name="Zhao G.P."/>
            <person name="Pei Y."/>
            <person name="Feng M.G."/>
            <person name="Xia Y."/>
            <person name="Wang C."/>
        </authorList>
    </citation>
    <scope>NUCLEOTIDE SEQUENCE [LARGE SCALE GENOMIC DNA]</scope>
    <source>
        <strain evidence="4">ARSEF 23 / ATCC MYA-3075</strain>
    </source>
</reference>
<dbReference type="HOGENOM" id="CLU_000680_23_5_1"/>
<dbReference type="KEGG" id="maj:MAA_10063"/>
<dbReference type="Proteomes" id="UP000002498">
    <property type="component" value="Unassembled WGS sequence"/>
</dbReference>
<name>E9FCR4_METRA</name>
<dbReference type="GeneID" id="19264349"/>
<evidence type="ECO:0000256" key="1">
    <source>
        <dbReference type="SAM" id="MobiDB-lite"/>
    </source>
</evidence>
<feature type="region of interest" description="Disordered" evidence="1">
    <location>
        <begin position="493"/>
        <end position="513"/>
    </location>
</feature>
<dbReference type="RefSeq" id="XP_007826252.2">
    <property type="nucleotide sequence ID" value="XM_007828061.2"/>
</dbReference>
<evidence type="ECO:0000313" key="4">
    <source>
        <dbReference type="Proteomes" id="UP000002498"/>
    </source>
</evidence>
<proteinExistence type="predicted"/>
<accession>E9FCR4</accession>
<keyword evidence="2" id="KW-0812">Transmembrane</keyword>
<evidence type="ECO:0008006" key="5">
    <source>
        <dbReference type="Google" id="ProtNLM"/>
    </source>
</evidence>
<dbReference type="OrthoDB" id="5243754at2759"/>
<evidence type="ECO:0000256" key="2">
    <source>
        <dbReference type="SAM" id="Phobius"/>
    </source>
</evidence>
<comment type="caution">
    <text evidence="3">The sequence shown here is derived from an EMBL/GenBank/DDBJ whole genome shotgun (WGS) entry which is preliminary data.</text>
</comment>
<dbReference type="AlphaFoldDB" id="E9FCR4"/>
<organism evidence="3 4">
    <name type="scientific">Metarhizium robertsii (strain ARSEF 23 / ATCC MYA-3075)</name>
    <name type="common">Metarhizium anisopliae (strain ARSEF 23)</name>
    <dbReference type="NCBI Taxonomy" id="655844"/>
    <lineage>
        <taxon>Eukaryota</taxon>
        <taxon>Fungi</taxon>
        <taxon>Dikarya</taxon>
        <taxon>Ascomycota</taxon>
        <taxon>Pezizomycotina</taxon>
        <taxon>Sordariomycetes</taxon>
        <taxon>Hypocreomycetidae</taxon>
        <taxon>Hypocreales</taxon>
        <taxon>Clavicipitaceae</taxon>
        <taxon>Metarhizium</taxon>
    </lineage>
</organism>
<keyword evidence="2" id="KW-1133">Transmembrane helix</keyword>
<protein>
    <recommendedName>
        <fullName evidence="5">Reverse transcriptase domain protein</fullName>
    </recommendedName>
</protein>